<accession>A0A437PAI1</accession>
<feature type="region of interest" description="Disordered" evidence="1">
    <location>
        <begin position="47"/>
        <end position="91"/>
    </location>
</feature>
<feature type="compositionally biased region" description="Basic and acidic residues" evidence="1">
    <location>
        <begin position="49"/>
        <end position="79"/>
    </location>
</feature>
<organism evidence="2 3">
    <name type="scientific">Methylobacterium oryzihabitans</name>
    <dbReference type="NCBI Taxonomy" id="2499852"/>
    <lineage>
        <taxon>Bacteria</taxon>
        <taxon>Pseudomonadati</taxon>
        <taxon>Pseudomonadota</taxon>
        <taxon>Alphaproteobacteria</taxon>
        <taxon>Hyphomicrobiales</taxon>
        <taxon>Methylobacteriaceae</taxon>
        <taxon>Methylobacterium</taxon>
    </lineage>
</organism>
<evidence type="ECO:0000313" key="3">
    <source>
        <dbReference type="Proteomes" id="UP000286997"/>
    </source>
</evidence>
<proteinExistence type="predicted"/>
<reference evidence="2 3" key="1">
    <citation type="submission" date="2019-01" db="EMBL/GenBank/DDBJ databases">
        <authorList>
            <person name="Chen W.-M."/>
        </authorList>
    </citation>
    <scope>NUCLEOTIDE SEQUENCE [LARGE SCALE GENOMIC DNA]</scope>
    <source>
        <strain evidence="2 3">TER-1</strain>
    </source>
</reference>
<sequence>MGERKAYDRAAPFQAWWISQYRDEPRAGQSETEEWCAGQADTLLKRRGLVVDEGDRGQPRRTPAKEDHGRGHAASEPRAGRGGTRRASRRP</sequence>
<dbReference type="RefSeq" id="WP_127728555.1">
    <property type="nucleotide sequence ID" value="NZ_SACP01000007.1"/>
</dbReference>
<comment type="caution">
    <text evidence="2">The sequence shown here is derived from an EMBL/GenBank/DDBJ whole genome shotgun (WGS) entry which is preliminary data.</text>
</comment>
<dbReference type="AlphaFoldDB" id="A0A437PAI1"/>
<evidence type="ECO:0000313" key="2">
    <source>
        <dbReference type="EMBL" id="RVU19118.1"/>
    </source>
</evidence>
<name>A0A437PAI1_9HYPH</name>
<dbReference type="EMBL" id="SACP01000007">
    <property type="protein sequence ID" value="RVU19118.1"/>
    <property type="molecule type" value="Genomic_DNA"/>
</dbReference>
<keyword evidence="3" id="KW-1185">Reference proteome</keyword>
<gene>
    <name evidence="2" type="ORF">EOE48_09510</name>
</gene>
<dbReference type="Proteomes" id="UP000286997">
    <property type="component" value="Unassembled WGS sequence"/>
</dbReference>
<evidence type="ECO:0000256" key="1">
    <source>
        <dbReference type="SAM" id="MobiDB-lite"/>
    </source>
</evidence>
<protein>
    <submittedName>
        <fullName evidence="2">Uncharacterized protein</fullName>
    </submittedName>
</protein>